<dbReference type="Pfam" id="PF07716">
    <property type="entry name" value="bZIP_2"/>
    <property type="match status" value="1"/>
</dbReference>
<feature type="coiled-coil region" evidence="1">
    <location>
        <begin position="239"/>
        <end position="277"/>
    </location>
</feature>
<feature type="compositionally biased region" description="Basic residues" evidence="2">
    <location>
        <begin position="204"/>
        <end position="215"/>
    </location>
</feature>
<feature type="compositionally biased region" description="Basic and acidic residues" evidence="2">
    <location>
        <begin position="7"/>
        <end position="26"/>
    </location>
</feature>
<name>A0AA88VEC1_9ASTE</name>
<evidence type="ECO:0000313" key="4">
    <source>
        <dbReference type="EMBL" id="KAK3007165.1"/>
    </source>
</evidence>
<evidence type="ECO:0000259" key="3">
    <source>
        <dbReference type="Pfam" id="PF07716"/>
    </source>
</evidence>
<feature type="region of interest" description="Disordered" evidence="2">
    <location>
        <begin position="1"/>
        <end position="79"/>
    </location>
</feature>
<feature type="compositionally biased region" description="Polar residues" evidence="2">
    <location>
        <begin position="30"/>
        <end position="42"/>
    </location>
</feature>
<dbReference type="EMBL" id="JAVXUP010001901">
    <property type="protein sequence ID" value="KAK3007165.1"/>
    <property type="molecule type" value="Genomic_DNA"/>
</dbReference>
<protein>
    <recommendedName>
        <fullName evidence="3">BZIP domain-containing protein</fullName>
    </recommendedName>
</protein>
<dbReference type="Proteomes" id="UP001188597">
    <property type="component" value="Unassembled WGS sequence"/>
</dbReference>
<gene>
    <name evidence="4" type="ORF">RJ639_017245</name>
</gene>
<organism evidence="4 5">
    <name type="scientific">Escallonia herrerae</name>
    <dbReference type="NCBI Taxonomy" id="1293975"/>
    <lineage>
        <taxon>Eukaryota</taxon>
        <taxon>Viridiplantae</taxon>
        <taxon>Streptophyta</taxon>
        <taxon>Embryophyta</taxon>
        <taxon>Tracheophyta</taxon>
        <taxon>Spermatophyta</taxon>
        <taxon>Magnoliopsida</taxon>
        <taxon>eudicotyledons</taxon>
        <taxon>Gunneridae</taxon>
        <taxon>Pentapetalae</taxon>
        <taxon>asterids</taxon>
        <taxon>campanulids</taxon>
        <taxon>Escalloniales</taxon>
        <taxon>Escalloniaceae</taxon>
        <taxon>Escallonia</taxon>
    </lineage>
</organism>
<sequence length="295" mass="33762">MDPFCQKQEENAKLQQDFDRDEDEYRPVQQKPNSPPESTNPTDAEHFSDVMVSFTDEKDDSEEARSTMMPPEQPRSTEKNVTRILQDFEEFENTTLPPIEIHPAQVQNVVDWDFAGIVQTSDTMTGEREQEIGDYGETLNGCYGDGGSGDVRHVNVTTHGSVEGGSGVGCRDQVCVSSFMKYVYSVGLGMYVWRHVGGNEMAKRPRRVRKKRKYRGVRETPDQTNIRTERQRILNRDAAARAYEQRQAYEAQLQQQIDELHKQNEFLQRLLLFLEGDPSTDLPTKPLRRTISGPI</sequence>
<dbReference type="GO" id="GO:0003700">
    <property type="term" value="F:DNA-binding transcription factor activity"/>
    <property type="evidence" value="ECO:0007669"/>
    <property type="project" value="InterPro"/>
</dbReference>
<evidence type="ECO:0000256" key="2">
    <source>
        <dbReference type="SAM" id="MobiDB-lite"/>
    </source>
</evidence>
<evidence type="ECO:0000256" key="1">
    <source>
        <dbReference type="SAM" id="Coils"/>
    </source>
</evidence>
<reference evidence="4" key="1">
    <citation type="submission" date="2022-12" db="EMBL/GenBank/DDBJ databases">
        <title>Draft genome assemblies for two species of Escallonia (Escalloniales).</title>
        <authorList>
            <person name="Chanderbali A."/>
            <person name="Dervinis C."/>
            <person name="Anghel I."/>
            <person name="Soltis D."/>
            <person name="Soltis P."/>
            <person name="Zapata F."/>
        </authorList>
    </citation>
    <scope>NUCLEOTIDE SEQUENCE</scope>
    <source>
        <strain evidence="4">UCBG64.0493</strain>
        <tissue evidence="4">Leaf</tissue>
    </source>
</reference>
<accession>A0AA88VEC1</accession>
<dbReference type="InterPro" id="IPR004827">
    <property type="entry name" value="bZIP"/>
</dbReference>
<proteinExistence type="predicted"/>
<keyword evidence="1" id="KW-0175">Coiled coil</keyword>
<feature type="domain" description="BZIP" evidence="3">
    <location>
        <begin position="229"/>
        <end position="269"/>
    </location>
</feature>
<feature type="region of interest" description="Disordered" evidence="2">
    <location>
        <begin position="204"/>
        <end position="223"/>
    </location>
</feature>
<evidence type="ECO:0000313" key="5">
    <source>
        <dbReference type="Proteomes" id="UP001188597"/>
    </source>
</evidence>
<dbReference type="AlphaFoldDB" id="A0AA88VEC1"/>
<keyword evidence="5" id="KW-1185">Reference proteome</keyword>
<comment type="caution">
    <text evidence="4">The sequence shown here is derived from an EMBL/GenBank/DDBJ whole genome shotgun (WGS) entry which is preliminary data.</text>
</comment>